<dbReference type="SMART" id="SM01120">
    <property type="entry name" value="Dak2"/>
    <property type="match status" value="1"/>
</dbReference>
<dbReference type="EMBL" id="LN890655">
    <property type="protein sequence ID" value="CUS05156.2"/>
    <property type="molecule type" value="Genomic_DNA"/>
</dbReference>
<dbReference type="PROSITE" id="PS51480">
    <property type="entry name" value="DHAL"/>
    <property type="match status" value="1"/>
</dbReference>
<dbReference type="GO" id="GO:0006071">
    <property type="term" value="P:glycerol metabolic process"/>
    <property type="evidence" value="ECO:0007669"/>
    <property type="project" value="InterPro"/>
</dbReference>
<dbReference type="InterPro" id="IPR019986">
    <property type="entry name" value="YloV-like"/>
</dbReference>
<dbReference type="SMART" id="SM01121">
    <property type="entry name" value="Dak1_2"/>
    <property type="match status" value="1"/>
</dbReference>
<dbReference type="GO" id="GO:0004371">
    <property type="term" value="F:glycerone kinase activity"/>
    <property type="evidence" value="ECO:0007669"/>
    <property type="project" value="InterPro"/>
</dbReference>
<dbReference type="SUPFAM" id="SSF101473">
    <property type="entry name" value="DhaL-like"/>
    <property type="match status" value="1"/>
</dbReference>
<dbReference type="InterPro" id="IPR036117">
    <property type="entry name" value="DhaL_dom_sf"/>
</dbReference>
<name>A0A160T4U9_9CHLR</name>
<dbReference type="Pfam" id="PF02734">
    <property type="entry name" value="Dak2"/>
    <property type="match status" value="1"/>
</dbReference>
<reference evidence="2" key="1">
    <citation type="submission" date="2016-01" db="EMBL/GenBank/DDBJ databases">
        <authorList>
            <person name="Mcilroy J.S."/>
            <person name="Karst M S."/>
            <person name="Albertsen M."/>
        </authorList>
    </citation>
    <scope>NUCLEOTIDE SEQUENCE</scope>
    <source>
        <strain evidence="2">Cfx-K</strain>
    </source>
</reference>
<gene>
    <name evidence="2" type="ORF">CFX0092_A3278</name>
</gene>
<dbReference type="PANTHER" id="PTHR33434">
    <property type="entry name" value="DEGV DOMAIN-CONTAINING PROTEIN DR_1986-RELATED"/>
    <property type="match status" value="1"/>
</dbReference>
<protein>
    <submittedName>
        <fullName evidence="2">DAK2 domain fusion protein YloV</fullName>
    </submittedName>
</protein>
<evidence type="ECO:0000259" key="1">
    <source>
        <dbReference type="PROSITE" id="PS51480"/>
    </source>
</evidence>
<dbReference type="NCBIfam" id="TIGR03599">
    <property type="entry name" value="YloV"/>
    <property type="match status" value="1"/>
</dbReference>
<sequence length="559" mass="59401">MTAPTVAGGKWLHCTGPQLRKMARAGLVWLEQNRDYVNSLNVFPVPDGDTGTNMLLTMRSAYARVEGGDEPHVGKVAGQLAQGALMGARGNSGVILSQIWRGLAAGLSGKEAFGTADLAHAFQSAADTAYKGVMRPVEGTILTVIREGAAEAADAARKSEDLRFMLERVLERCQQALERTPDLLPILRQAGVVDSGGQGLVYILEGMMRYAQGKLVIDGQPVAPVAPAPPGEPLSAQARAVPEGGALEFPYDVQFILMGRNLNVLEVRNRIDAMGDSTVVVGDEKAIKVHIHVKDPGVPLSYGISLGQITDVVVENMQEQMEEMVHKAPAAPSLPVIDVRPDQVAVIAVAGGNGLAGVFRGLGAAFVVNGGQTNNPSTEEIYQAIEQMPTDKVIVLPNNKNIILAAEAARDLSAKQVAVVHSRSIPQGIAALMTLRPDKDVAANTETMARALRSVRTGEITRATRTIELNGVDVKEGAIIGLVDGSLQSSGPDEDSVLRDVLGHMAIDGCDIVTVYYGADVKLEQAAETAHRIRHAYPNVEVEVVEGGQAHYYYILGAE</sequence>
<dbReference type="AlphaFoldDB" id="A0A160T4U9"/>
<dbReference type="InterPro" id="IPR004007">
    <property type="entry name" value="DhaL_dom"/>
</dbReference>
<dbReference type="Pfam" id="PF13684">
    <property type="entry name" value="FakA-like_C"/>
    <property type="match status" value="1"/>
</dbReference>
<dbReference type="PANTHER" id="PTHR33434:SF4">
    <property type="entry name" value="PHOSPHATASE PROTEIN"/>
    <property type="match status" value="1"/>
</dbReference>
<feature type="domain" description="DhaL" evidence="1">
    <location>
        <begin position="17"/>
        <end position="209"/>
    </location>
</feature>
<dbReference type="KEGG" id="pbf:CFX0092_A3278"/>
<proteinExistence type="predicted"/>
<dbReference type="Pfam" id="PF21645">
    <property type="entry name" value="FakA-like_M"/>
    <property type="match status" value="1"/>
</dbReference>
<keyword evidence="3" id="KW-1185">Reference proteome</keyword>
<organism evidence="2 3">
    <name type="scientific">Candidatus Promineifilum breve</name>
    <dbReference type="NCBI Taxonomy" id="1806508"/>
    <lineage>
        <taxon>Bacteria</taxon>
        <taxon>Bacillati</taxon>
        <taxon>Chloroflexota</taxon>
        <taxon>Ardenticatenia</taxon>
        <taxon>Candidatus Promineifilales</taxon>
        <taxon>Candidatus Promineifilaceae</taxon>
        <taxon>Candidatus Promineifilum</taxon>
    </lineage>
</organism>
<evidence type="ECO:0000313" key="2">
    <source>
        <dbReference type="EMBL" id="CUS05156.2"/>
    </source>
</evidence>
<dbReference type="InterPro" id="IPR033470">
    <property type="entry name" value="FakA-like_C"/>
</dbReference>
<dbReference type="Proteomes" id="UP000215027">
    <property type="component" value="Chromosome I"/>
</dbReference>
<evidence type="ECO:0000313" key="3">
    <source>
        <dbReference type="Proteomes" id="UP000215027"/>
    </source>
</evidence>
<dbReference type="InterPro" id="IPR048394">
    <property type="entry name" value="FakA-like_M"/>
</dbReference>
<dbReference type="Gene3D" id="1.25.40.340">
    <property type="match status" value="1"/>
</dbReference>
<dbReference type="InterPro" id="IPR050270">
    <property type="entry name" value="DegV_domain_contain"/>
</dbReference>
<accession>A0A160T4U9</accession>